<accession>A0A1F5RHN9</accession>
<organism evidence="5 6">
    <name type="scientific">Candidatus Edwardsbacteria bacterium GWF2_54_11</name>
    <dbReference type="NCBI Taxonomy" id="1817851"/>
    <lineage>
        <taxon>Bacteria</taxon>
        <taxon>Candidatus Edwardsiibacteriota</taxon>
    </lineage>
</organism>
<dbReference type="SUPFAM" id="SSF53167">
    <property type="entry name" value="Purine and uridine phosphorylases"/>
    <property type="match status" value="1"/>
</dbReference>
<evidence type="ECO:0000313" key="6">
    <source>
        <dbReference type="Proteomes" id="UP000177230"/>
    </source>
</evidence>
<protein>
    <recommendedName>
        <fullName evidence="2">Uridine phosphorylase</fullName>
        <ecNumber evidence="1">2.4.2.3</ecNumber>
    </recommendedName>
</protein>
<dbReference type="Proteomes" id="UP000177230">
    <property type="component" value="Unassembled WGS sequence"/>
</dbReference>
<dbReference type="GO" id="GO:0005829">
    <property type="term" value="C:cytosol"/>
    <property type="evidence" value="ECO:0007669"/>
    <property type="project" value="TreeGrafter"/>
</dbReference>
<evidence type="ECO:0000256" key="1">
    <source>
        <dbReference type="ARBA" id="ARBA00011888"/>
    </source>
</evidence>
<dbReference type="Pfam" id="PF01048">
    <property type="entry name" value="PNP_UDP_1"/>
    <property type="match status" value="1"/>
</dbReference>
<dbReference type="InterPro" id="IPR000845">
    <property type="entry name" value="Nucleoside_phosphorylase_d"/>
</dbReference>
<dbReference type="EC" id="2.4.2.3" evidence="1"/>
<comment type="catalytic activity">
    <reaction evidence="3">
        <text>uridine + phosphate = alpha-D-ribose 1-phosphate + uracil</text>
        <dbReference type="Rhea" id="RHEA:24388"/>
        <dbReference type="ChEBI" id="CHEBI:16704"/>
        <dbReference type="ChEBI" id="CHEBI:17568"/>
        <dbReference type="ChEBI" id="CHEBI:43474"/>
        <dbReference type="ChEBI" id="CHEBI:57720"/>
        <dbReference type="EC" id="2.4.2.3"/>
    </reaction>
</comment>
<proteinExistence type="predicted"/>
<comment type="caution">
    <text evidence="5">The sequence shown here is derived from an EMBL/GenBank/DDBJ whole genome shotgun (WGS) entry which is preliminary data.</text>
</comment>
<dbReference type="AlphaFoldDB" id="A0A1F5RHN9"/>
<feature type="domain" description="Nucleoside phosphorylase" evidence="4">
    <location>
        <begin position="77"/>
        <end position="218"/>
    </location>
</feature>
<dbReference type="GO" id="GO:0009116">
    <property type="term" value="P:nucleoside metabolic process"/>
    <property type="evidence" value="ECO:0007669"/>
    <property type="project" value="InterPro"/>
</dbReference>
<sequence>MEMNNSITSARAFIEDSLSGDGLSYQDVMLECPAVLSFRYLWHQIKHQAGLQEFSHRVVKDAYIHHDTLFVESRIASPAMAIQVETLLALGVKKMVYIGIAGSISPELNIGDLVVSTGAINETGTGVCYGHDFQSVIPADGRFARQLNDRLREQGLEPRLAVHWCTDAPYRETGAKVREYRKMGAACVEMEGAGLFAVAGEYGVPAAAVFVISDQLQESGWIQGWGDPKFKQAVSKLAGAMIHLSRDL</sequence>
<evidence type="ECO:0000313" key="5">
    <source>
        <dbReference type="EMBL" id="OGF13854.1"/>
    </source>
</evidence>
<reference evidence="5 6" key="1">
    <citation type="journal article" date="2016" name="Nat. Commun.">
        <title>Thousands of microbial genomes shed light on interconnected biogeochemical processes in an aquifer system.</title>
        <authorList>
            <person name="Anantharaman K."/>
            <person name="Brown C.T."/>
            <person name="Hug L.A."/>
            <person name="Sharon I."/>
            <person name="Castelle C.J."/>
            <person name="Probst A.J."/>
            <person name="Thomas B.C."/>
            <person name="Singh A."/>
            <person name="Wilkins M.J."/>
            <person name="Karaoz U."/>
            <person name="Brodie E.L."/>
            <person name="Williams K.H."/>
            <person name="Hubbard S.S."/>
            <person name="Banfield J.F."/>
        </authorList>
    </citation>
    <scope>NUCLEOTIDE SEQUENCE [LARGE SCALE GENOMIC DNA]</scope>
</reference>
<evidence type="ECO:0000259" key="4">
    <source>
        <dbReference type="Pfam" id="PF01048"/>
    </source>
</evidence>
<name>A0A1F5RHN9_9BACT</name>
<evidence type="ECO:0000256" key="2">
    <source>
        <dbReference type="ARBA" id="ARBA00021980"/>
    </source>
</evidence>
<dbReference type="PANTHER" id="PTHR43691:SF11">
    <property type="entry name" value="FI09636P-RELATED"/>
    <property type="match status" value="1"/>
</dbReference>
<dbReference type="InterPro" id="IPR035994">
    <property type="entry name" value="Nucleoside_phosphorylase_sf"/>
</dbReference>
<dbReference type="EMBL" id="MFFM01000011">
    <property type="protein sequence ID" value="OGF13854.1"/>
    <property type="molecule type" value="Genomic_DNA"/>
</dbReference>
<dbReference type="Gene3D" id="3.40.50.1580">
    <property type="entry name" value="Nucleoside phosphorylase domain"/>
    <property type="match status" value="1"/>
</dbReference>
<dbReference type="PANTHER" id="PTHR43691">
    <property type="entry name" value="URIDINE PHOSPHORYLASE"/>
    <property type="match status" value="1"/>
</dbReference>
<dbReference type="GO" id="GO:0004850">
    <property type="term" value="F:uridine phosphorylase activity"/>
    <property type="evidence" value="ECO:0007669"/>
    <property type="project" value="UniProtKB-EC"/>
</dbReference>
<gene>
    <name evidence="5" type="ORF">A2024_10420</name>
</gene>
<evidence type="ECO:0000256" key="3">
    <source>
        <dbReference type="ARBA" id="ARBA00048447"/>
    </source>
</evidence>